<dbReference type="EMBL" id="JACIBS010000001">
    <property type="protein sequence ID" value="MBB3662594.1"/>
    <property type="molecule type" value="Genomic_DNA"/>
</dbReference>
<keyword evidence="4" id="KW-1185">Reference proteome</keyword>
<evidence type="ECO:0000313" key="4">
    <source>
        <dbReference type="Proteomes" id="UP000564573"/>
    </source>
</evidence>
<name>A0A839XM40_9PSEU</name>
<dbReference type="Proteomes" id="UP000564573">
    <property type="component" value="Unassembled WGS sequence"/>
</dbReference>
<dbReference type="GO" id="GO:0004029">
    <property type="term" value="F:aldehyde dehydrogenase (NAD+) activity"/>
    <property type="evidence" value="ECO:0007669"/>
    <property type="project" value="TreeGrafter"/>
</dbReference>
<dbReference type="Gene3D" id="3.40.50.720">
    <property type="entry name" value="NAD(P)-binding Rossmann-like Domain"/>
    <property type="match status" value="1"/>
</dbReference>
<dbReference type="InterPro" id="IPR051783">
    <property type="entry name" value="NAD(P)-dependent_oxidoreduct"/>
</dbReference>
<evidence type="ECO:0000313" key="3">
    <source>
        <dbReference type="EMBL" id="MBB3662594.1"/>
    </source>
</evidence>
<feature type="domain" description="NAD-dependent epimerase/dehydratase" evidence="2">
    <location>
        <begin position="28"/>
        <end position="218"/>
    </location>
</feature>
<dbReference type="SUPFAM" id="SSF51735">
    <property type="entry name" value="NAD(P)-binding Rossmann-fold domains"/>
    <property type="match status" value="1"/>
</dbReference>
<dbReference type="InterPro" id="IPR001509">
    <property type="entry name" value="Epimerase_deHydtase"/>
</dbReference>
<dbReference type="PANTHER" id="PTHR48079:SF6">
    <property type="entry name" value="NAD(P)-BINDING DOMAIN-CONTAINING PROTEIN-RELATED"/>
    <property type="match status" value="1"/>
</dbReference>
<dbReference type="Pfam" id="PF01370">
    <property type="entry name" value="Epimerase"/>
    <property type="match status" value="1"/>
</dbReference>
<gene>
    <name evidence="3" type="ORF">FB384_001498</name>
</gene>
<evidence type="ECO:0000259" key="2">
    <source>
        <dbReference type="Pfam" id="PF01370"/>
    </source>
</evidence>
<feature type="region of interest" description="Disordered" evidence="1">
    <location>
        <begin position="1"/>
        <end position="20"/>
    </location>
</feature>
<sequence length="296" mass="31715">MPTDRPNETPNPSGSARPAPTAVLAGCGDLGTRVAVRLAGDGYRVLGLRRHPDLLPATVEGQAVDLRTEQPRLPSDTGVVVVALTADDRTADAYRDTYVNGVENVLAAIDRDVPGSPRVLLVSSTAVYRAGDGTLVDEHTPADPDTATGEQLRVAEQRLHEWRPDAIVLRLAGLYGPGPGRLVASVRDGTATVHSRPVYTNRIHRDDAAAAIVHLTSRVARPDPLYLGVDHEPAERGAVLRFIAAELGVAEPPVIDEQSARGPGKRCDGRRLRASGFTFAYPTYREGYRIACEGSR</sequence>
<proteinExistence type="predicted"/>
<comment type="caution">
    <text evidence="3">The sequence shown here is derived from an EMBL/GenBank/DDBJ whole genome shotgun (WGS) entry which is preliminary data.</text>
</comment>
<organism evidence="3 4">
    <name type="scientific">Prauserella sediminis</name>
    <dbReference type="NCBI Taxonomy" id="577680"/>
    <lineage>
        <taxon>Bacteria</taxon>
        <taxon>Bacillati</taxon>
        <taxon>Actinomycetota</taxon>
        <taxon>Actinomycetes</taxon>
        <taxon>Pseudonocardiales</taxon>
        <taxon>Pseudonocardiaceae</taxon>
        <taxon>Prauserella</taxon>
        <taxon>Prauserella salsuginis group</taxon>
    </lineage>
</organism>
<protein>
    <submittedName>
        <fullName evidence="3">Nucleoside-diphosphate-sugar epimerase</fullName>
    </submittedName>
</protein>
<dbReference type="PANTHER" id="PTHR48079">
    <property type="entry name" value="PROTEIN YEEZ"/>
    <property type="match status" value="1"/>
</dbReference>
<dbReference type="InterPro" id="IPR036291">
    <property type="entry name" value="NAD(P)-bd_dom_sf"/>
</dbReference>
<evidence type="ECO:0000256" key="1">
    <source>
        <dbReference type="SAM" id="MobiDB-lite"/>
    </source>
</evidence>
<reference evidence="3 4" key="1">
    <citation type="submission" date="2020-08" db="EMBL/GenBank/DDBJ databases">
        <title>Sequencing the genomes of 1000 actinobacteria strains.</title>
        <authorList>
            <person name="Klenk H.-P."/>
        </authorList>
    </citation>
    <scope>NUCLEOTIDE SEQUENCE [LARGE SCALE GENOMIC DNA]</scope>
    <source>
        <strain evidence="3 4">DSM 45267</strain>
    </source>
</reference>
<dbReference type="GO" id="GO:0005737">
    <property type="term" value="C:cytoplasm"/>
    <property type="evidence" value="ECO:0007669"/>
    <property type="project" value="TreeGrafter"/>
</dbReference>
<dbReference type="AlphaFoldDB" id="A0A839XM40"/>
<accession>A0A839XM40</accession>
<dbReference type="RefSeq" id="WP_183780701.1">
    <property type="nucleotide sequence ID" value="NZ_JACIBS010000001.1"/>
</dbReference>